<organism evidence="1 2">
    <name type="scientific">Candidatus Dojkabacteria bacterium</name>
    <dbReference type="NCBI Taxonomy" id="2099670"/>
    <lineage>
        <taxon>Bacteria</taxon>
        <taxon>Candidatus Dojkabacteria</taxon>
    </lineage>
</organism>
<evidence type="ECO:0000313" key="1">
    <source>
        <dbReference type="EMBL" id="MCA9380754.1"/>
    </source>
</evidence>
<dbReference type="EMBL" id="JAGQLJ010000010">
    <property type="protein sequence ID" value="MCA9380754.1"/>
    <property type="molecule type" value="Genomic_DNA"/>
</dbReference>
<gene>
    <name evidence="1" type="ORF">KC678_00625</name>
</gene>
<name>A0A955IAA0_9BACT</name>
<dbReference type="Proteomes" id="UP000775877">
    <property type="component" value="Unassembled WGS sequence"/>
</dbReference>
<accession>A0A955IAA0</accession>
<reference evidence="1" key="1">
    <citation type="submission" date="2020-04" db="EMBL/GenBank/DDBJ databases">
        <authorList>
            <person name="Zhang T."/>
        </authorList>
    </citation>
    <scope>NUCLEOTIDE SEQUENCE</scope>
    <source>
        <strain evidence="1">HKST-UBA13</strain>
    </source>
</reference>
<reference evidence="1" key="2">
    <citation type="journal article" date="2021" name="Microbiome">
        <title>Successional dynamics and alternative stable states in a saline activated sludge microbial community over 9 years.</title>
        <authorList>
            <person name="Wang Y."/>
            <person name="Ye J."/>
            <person name="Ju F."/>
            <person name="Liu L."/>
            <person name="Boyd J.A."/>
            <person name="Deng Y."/>
            <person name="Parks D.H."/>
            <person name="Jiang X."/>
            <person name="Yin X."/>
            <person name="Woodcroft B.J."/>
            <person name="Tyson G.W."/>
            <person name="Hugenholtz P."/>
            <person name="Polz M.F."/>
            <person name="Zhang T."/>
        </authorList>
    </citation>
    <scope>NUCLEOTIDE SEQUENCE</scope>
    <source>
        <strain evidence="1">HKST-UBA13</strain>
    </source>
</reference>
<protein>
    <submittedName>
        <fullName evidence="1">Uncharacterized protein</fullName>
    </submittedName>
</protein>
<dbReference type="AlphaFoldDB" id="A0A955IAA0"/>
<proteinExistence type="predicted"/>
<evidence type="ECO:0000313" key="2">
    <source>
        <dbReference type="Proteomes" id="UP000775877"/>
    </source>
</evidence>
<sequence>MRKLNMSDLEFPKKIESKLDFNKPVYIKLCMTLDFTNALSGAEIHSTFALTHEELEKDHPVYGRLVQYSDMQTEFSKDDDLRPQKITFCIDLTTNSPLEYAICKQTMVMYSARKILETGIAADIKIVELRNITLLAKLIQKAKEILDI</sequence>
<comment type="caution">
    <text evidence="1">The sequence shown here is derived from an EMBL/GenBank/DDBJ whole genome shotgun (WGS) entry which is preliminary data.</text>
</comment>